<dbReference type="InterPro" id="IPR003660">
    <property type="entry name" value="HAMP_dom"/>
</dbReference>
<dbReference type="Proteomes" id="UP000029224">
    <property type="component" value="Unassembled WGS sequence"/>
</dbReference>
<comment type="caution">
    <text evidence="12">The sequence shown here is derived from an EMBL/GenBank/DDBJ whole genome shotgun (WGS) entry which is preliminary data.</text>
</comment>
<dbReference type="GO" id="GO:0006935">
    <property type="term" value="P:chemotaxis"/>
    <property type="evidence" value="ECO:0007669"/>
    <property type="project" value="InterPro"/>
</dbReference>
<evidence type="ECO:0000256" key="5">
    <source>
        <dbReference type="ARBA" id="ARBA00023224"/>
    </source>
</evidence>
<comment type="similarity">
    <text evidence="6">Belongs to the methyl-accepting chemotaxis (MCP) protein family.</text>
</comment>
<accession>A0A090T488</accession>
<keyword evidence="13" id="KW-1185">Reference proteome</keyword>
<dbReference type="Gene3D" id="1.10.287.950">
    <property type="entry name" value="Methyl-accepting chemotaxis protein"/>
    <property type="match status" value="1"/>
</dbReference>
<sequence length="539" mass="58967">MRLTITNKLLLALILVFGTVVVISTIYQYNQQRDLIYSVLSEQLEDKASNYFDSLNMMMLTGTMAQKETLRGKALAQENIENVRVLRGDAVSKLYGSGLDNQVALDDIDRRALLGETVLEPFKAEWGQGLVVALPMKASEDYRGTNCIACHMAQEGEVLGAIRIEYNLSHVNSMINKRTAIAVAIMAAIAFIGYLATIFIARRFIVGPVQTTSKFMTRVSGSKDLSIRLEGKQNDEVGDLTNDINDFLDTVSHSLVKVQSTAQTVSGNADKLTDIAQNNESTAKRQLDETAAVEANMQMLKEQQATVSEATQRASQLMQDTCELTRLSSIEAKNASDDIESLVQDITQVSTHISELNEQTEQVSAILSTIKGIADQTNLLALNAAIEAARAGEQGRGFAVVADEVRSLASRTTEATNDIETIIAKFQQGSSFSVNAVNQVSDTAHQRADEVQALARKMQTVVSQIESTTELASQVQDQIQANRQTSESVGEKTAIITEHANETSSSATQTHQISMDLQQLSHQLETLLNQFMLNNHNKG</sequence>
<dbReference type="CDD" id="cd06225">
    <property type="entry name" value="HAMP"/>
    <property type="match status" value="1"/>
</dbReference>
<dbReference type="PANTHER" id="PTHR32089">
    <property type="entry name" value="METHYL-ACCEPTING CHEMOTAXIS PROTEIN MCPB"/>
    <property type="match status" value="1"/>
</dbReference>
<dbReference type="FunFam" id="1.10.287.950:FF:000001">
    <property type="entry name" value="Methyl-accepting chemotaxis sensory transducer"/>
    <property type="match status" value="1"/>
</dbReference>
<reference evidence="12 13" key="1">
    <citation type="submission" date="2014-09" db="EMBL/GenBank/DDBJ databases">
        <title>Vibrio maritimus JCM 19240. (C210) whole genome shotgun sequence.</title>
        <authorList>
            <person name="Sawabe T."/>
            <person name="Meirelles P."/>
            <person name="Nakanishi M."/>
            <person name="Sayaka M."/>
            <person name="Hattori M."/>
            <person name="Ohkuma M."/>
        </authorList>
    </citation>
    <scope>NUCLEOTIDE SEQUENCE [LARGE SCALE GENOMIC DNA]</scope>
    <source>
        <strain evidence="12 13">JCM 19240</strain>
    </source>
</reference>
<evidence type="ECO:0000313" key="13">
    <source>
        <dbReference type="Proteomes" id="UP000029224"/>
    </source>
</evidence>
<feature type="coiled-coil region" evidence="8">
    <location>
        <begin position="283"/>
        <end position="359"/>
    </location>
</feature>
<evidence type="ECO:0000259" key="11">
    <source>
        <dbReference type="PROSITE" id="PS50885"/>
    </source>
</evidence>
<keyword evidence="4 9" id="KW-0472">Membrane</keyword>
<evidence type="ECO:0000256" key="3">
    <source>
        <dbReference type="ARBA" id="ARBA00022989"/>
    </source>
</evidence>
<protein>
    <submittedName>
        <fullName evidence="12">Methyl-accepting chemotaxis protein I</fullName>
    </submittedName>
</protein>
<dbReference type="InterPro" id="IPR004089">
    <property type="entry name" value="MCPsignal_dom"/>
</dbReference>
<dbReference type="AlphaFoldDB" id="A0A090T488"/>
<evidence type="ECO:0000256" key="6">
    <source>
        <dbReference type="ARBA" id="ARBA00029447"/>
    </source>
</evidence>
<dbReference type="SMART" id="SM00304">
    <property type="entry name" value="HAMP"/>
    <property type="match status" value="1"/>
</dbReference>
<keyword evidence="2 9" id="KW-0812">Transmembrane</keyword>
<dbReference type="EMBL" id="BBMT01000004">
    <property type="protein sequence ID" value="GAL33988.1"/>
    <property type="molecule type" value="Genomic_DNA"/>
</dbReference>
<dbReference type="PANTHER" id="PTHR32089:SF119">
    <property type="entry name" value="METHYL-ACCEPTING CHEMOTAXIS PROTEIN CTPL"/>
    <property type="match status" value="1"/>
</dbReference>
<dbReference type="GO" id="GO:0016020">
    <property type="term" value="C:membrane"/>
    <property type="evidence" value="ECO:0007669"/>
    <property type="project" value="UniProtKB-SubCell"/>
</dbReference>
<dbReference type="InterPro" id="IPR004090">
    <property type="entry name" value="Chemotax_Me-accpt_rcpt"/>
</dbReference>
<dbReference type="SUPFAM" id="SSF58104">
    <property type="entry name" value="Methyl-accepting chemotaxis protein (MCP) signaling domain"/>
    <property type="match status" value="1"/>
</dbReference>
<comment type="subcellular location">
    <subcellularLocation>
        <location evidence="1">Membrane</location>
        <topology evidence="1">Multi-pass membrane protein</topology>
    </subcellularLocation>
</comment>
<dbReference type="SMART" id="SM00283">
    <property type="entry name" value="MA"/>
    <property type="match status" value="1"/>
</dbReference>
<dbReference type="GO" id="GO:0004888">
    <property type="term" value="F:transmembrane signaling receptor activity"/>
    <property type="evidence" value="ECO:0007669"/>
    <property type="project" value="InterPro"/>
</dbReference>
<organism evidence="12 13">
    <name type="scientific">Vibrio maritimus</name>
    <dbReference type="NCBI Taxonomy" id="990268"/>
    <lineage>
        <taxon>Bacteria</taxon>
        <taxon>Pseudomonadati</taxon>
        <taxon>Pseudomonadota</taxon>
        <taxon>Gammaproteobacteria</taxon>
        <taxon>Vibrionales</taxon>
        <taxon>Vibrionaceae</taxon>
        <taxon>Vibrio</taxon>
    </lineage>
</organism>
<keyword evidence="5 7" id="KW-0807">Transducer</keyword>
<evidence type="ECO:0000256" key="8">
    <source>
        <dbReference type="SAM" id="Coils"/>
    </source>
</evidence>
<dbReference type="PROSITE" id="PS50111">
    <property type="entry name" value="CHEMOTAXIS_TRANSDUC_2"/>
    <property type="match status" value="1"/>
</dbReference>
<evidence type="ECO:0000313" key="12">
    <source>
        <dbReference type="EMBL" id="GAL33988.1"/>
    </source>
</evidence>
<evidence type="ECO:0000256" key="4">
    <source>
        <dbReference type="ARBA" id="ARBA00023136"/>
    </source>
</evidence>
<evidence type="ECO:0000256" key="7">
    <source>
        <dbReference type="PROSITE-ProRule" id="PRU00284"/>
    </source>
</evidence>
<dbReference type="GO" id="GO:0007165">
    <property type="term" value="P:signal transduction"/>
    <property type="evidence" value="ECO:0007669"/>
    <property type="project" value="UniProtKB-KW"/>
</dbReference>
<evidence type="ECO:0000256" key="2">
    <source>
        <dbReference type="ARBA" id="ARBA00022692"/>
    </source>
</evidence>
<evidence type="ECO:0000256" key="1">
    <source>
        <dbReference type="ARBA" id="ARBA00004141"/>
    </source>
</evidence>
<name>A0A090T488_9VIBR</name>
<dbReference type="PROSITE" id="PS50885">
    <property type="entry name" value="HAMP"/>
    <property type="match status" value="1"/>
</dbReference>
<dbReference type="PRINTS" id="PR00260">
    <property type="entry name" value="CHEMTRNSDUCR"/>
</dbReference>
<evidence type="ECO:0000256" key="9">
    <source>
        <dbReference type="SAM" id="Phobius"/>
    </source>
</evidence>
<evidence type="ECO:0000259" key="10">
    <source>
        <dbReference type="PROSITE" id="PS50111"/>
    </source>
</evidence>
<gene>
    <name evidence="12" type="ORF">JCM19240_896</name>
</gene>
<keyword evidence="8" id="KW-0175">Coiled coil</keyword>
<dbReference type="Pfam" id="PF00672">
    <property type="entry name" value="HAMP"/>
    <property type="match status" value="1"/>
</dbReference>
<proteinExistence type="inferred from homology"/>
<feature type="domain" description="Methyl-accepting transducer" evidence="10">
    <location>
        <begin position="261"/>
        <end position="497"/>
    </location>
</feature>
<feature type="transmembrane region" description="Helical" evidence="9">
    <location>
        <begin position="180"/>
        <end position="201"/>
    </location>
</feature>
<dbReference type="Gene3D" id="3.30.450.290">
    <property type="match status" value="1"/>
</dbReference>
<dbReference type="OrthoDB" id="2489132at2"/>
<feature type="domain" description="HAMP" evidence="11">
    <location>
        <begin position="203"/>
        <end position="256"/>
    </location>
</feature>
<reference evidence="12 13" key="2">
    <citation type="submission" date="2014-09" db="EMBL/GenBank/DDBJ databases">
        <authorList>
            <consortium name="NBRP consortium"/>
            <person name="Sawabe T."/>
            <person name="Meirelles P."/>
            <person name="Nakanishi M."/>
            <person name="Sayaka M."/>
            <person name="Hattori M."/>
            <person name="Ohkuma M."/>
        </authorList>
    </citation>
    <scope>NUCLEOTIDE SEQUENCE [LARGE SCALE GENOMIC DNA]</scope>
    <source>
        <strain evidence="12 13">JCM 19240</strain>
    </source>
</reference>
<dbReference type="Pfam" id="PF00015">
    <property type="entry name" value="MCPsignal"/>
    <property type="match status" value="1"/>
</dbReference>
<keyword evidence="3 9" id="KW-1133">Transmembrane helix</keyword>